<keyword evidence="4" id="KW-1185">Reference proteome</keyword>
<keyword evidence="1" id="KW-1133">Transmembrane helix</keyword>
<feature type="transmembrane region" description="Helical" evidence="1">
    <location>
        <begin position="436"/>
        <end position="459"/>
    </location>
</feature>
<dbReference type="RefSeq" id="WP_132124528.1">
    <property type="nucleotide sequence ID" value="NZ_SLWS01000012.1"/>
</dbReference>
<accession>A0A4R2J9N8</accession>
<dbReference type="Pfam" id="PF05729">
    <property type="entry name" value="NACHT"/>
    <property type="match status" value="1"/>
</dbReference>
<evidence type="ECO:0000259" key="2">
    <source>
        <dbReference type="Pfam" id="PF05729"/>
    </source>
</evidence>
<reference evidence="3 4" key="1">
    <citation type="submission" date="2019-03" db="EMBL/GenBank/DDBJ databases">
        <title>Genomic Encyclopedia of Type Strains, Phase IV (KMG-IV): sequencing the most valuable type-strain genomes for metagenomic binning, comparative biology and taxonomic classification.</title>
        <authorList>
            <person name="Goeker M."/>
        </authorList>
    </citation>
    <scope>NUCLEOTIDE SEQUENCE [LARGE SCALE GENOMIC DNA]</scope>
    <source>
        <strain evidence="3 4">DSM 45934</strain>
    </source>
</reference>
<dbReference type="Proteomes" id="UP000295680">
    <property type="component" value="Unassembled WGS sequence"/>
</dbReference>
<dbReference type="Gene3D" id="3.40.50.300">
    <property type="entry name" value="P-loop containing nucleotide triphosphate hydrolases"/>
    <property type="match status" value="1"/>
</dbReference>
<keyword evidence="1" id="KW-0812">Transmembrane</keyword>
<feature type="transmembrane region" description="Helical" evidence="1">
    <location>
        <begin position="510"/>
        <end position="532"/>
    </location>
</feature>
<feature type="transmembrane region" description="Helical" evidence="1">
    <location>
        <begin position="544"/>
        <end position="564"/>
    </location>
</feature>
<evidence type="ECO:0000313" key="3">
    <source>
        <dbReference type="EMBL" id="TCO52629.1"/>
    </source>
</evidence>
<dbReference type="InterPro" id="IPR007111">
    <property type="entry name" value="NACHT_NTPase"/>
</dbReference>
<protein>
    <submittedName>
        <fullName evidence="3">NACHT domain-containing protein</fullName>
    </submittedName>
</protein>
<feature type="transmembrane region" description="Helical" evidence="1">
    <location>
        <begin position="7"/>
        <end position="26"/>
    </location>
</feature>
<feature type="transmembrane region" description="Helical" evidence="1">
    <location>
        <begin position="38"/>
        <end position="59"/>
    </location>
</feature>
<dbReference type="SUPFAM" id="SSF52540">
    <property type="entry name" value="P-loop containing nucleoside triphosphate hydrolases"/>
    <property type="match status" value="2"/>
</dbReference>
<evidence type="ECO:0000313" key="4">
    <source>
        <dbReference type="Proteomes" id="UP000295680"/>
    </source>
</evidence>
<organism evidence="3 4">
    <name type="scientific">Actinocrispum wychmicini</name>
    <dbReference type="NCBI Taxonomy" id="1213861"/>
    <lineage>
        <taxon>Bacteria</taxon>
        <taxon>Bacillati</taxon>
        <taxon>Actinomycetota</taxon>
        <taxon>Actinomycetes</taxon>
        <taxon>Pseudonocardiales</taxon>
        <taxon>Pseudonocardiaceae</taxon>
        <taxon>Actinocrispum</taxon>
    </lineage>
</organism>
<dbReference type="AlphaFoldDB" id="A0A4R2J9N8"/>
<dbReference type="OrthoDB" id="419058at2"/>
<sequence>MRLSGRSWWVAGGVLLAVAGGTWRLWVEGTRGAEIANVLALPVSLLGLAIAAIGLWAALVSRRDQVGAAVADLAEELSREEAAALAQLLGETGDPQPANVGFDRLALVRWRNDGGDRQGNLAQIGAYYGRLDRGRLVVLGRPGSGKTVLAVHLVLDLLRTRPTAPGPKARVPVRLSLPAFDSLLGDDGEQVSDRILKQRLDDWLAAQLVQRGLSRSNAEGAVKQGWILPVLDGLDEMDPDDTPPLRAAAVIRALNATADPVVLTCRRERYDQLLGTASAQAVQDATTVMLEPLSPATVREYLTYLFPDPTHPTRIAAHWRATARALDRATPSPFITALCSPWQLYLCRTAFADPSQGDPHTQLAELAPDELNTELLRRLIPAAVANHTGPRGERHDADSVKRWLITLARTSPQSGSSSDILLHQLGTAVGSRAPRYIIGLALAVLVTLPLLLLIGLPYLEAVGFPPDTPQAWYGLFSSVLLVGGVGLRASASAPSLNRIDLSTRRRRRDLVSQVAFWIVGGLVVGLMIWLAFGLAFGPRFGFKFGLTVGIGAGLAVGLAVGLALRPSYIRAPSDLARQGITHDTVVTVAVGLPTGLAAGLVIDLATGFAAGLALGPAIGLALRPSPWPRYFVAVLLGRINRTLPPRPARFLDWAYTAGLVRLSGIGIQFRHREFETWLVNQSTDDALSARPRTPCT</sequence>
<name>A0A4R2J9N8_9PSEU</name>
<feature type="domain" description="NACHT" evidence="2">
    <location>
        <begin position="136"/>
        <end position="308"/>
    </location>
</feature>
<feature type="transmembrane region" description="Helical" evidence="1">
    <location>
        <begin position="471"/>
        <end position="489"/>
    </location>
</feature>
<keyword evidence="1" id="KW-0472">Membrane</keyword>
<proteinExistence type="predicted"/>
<dbReference type="InterPro" id="IPR027417">
    <property type="entry name" value="P-loop_NTPase"/>
</dbReference>
<comment type="caution">
    <text evidence="3">The sequence shown here is derived from an EMBL/GenBank/DDBJ whole genome shotgun (WGS) entry which is preliminary data.</text>
</comment>
<dbReference type="EMBL" id="SLWS01000012">
    <property type="protein sequence ID" value="TCO52629.1"/>
    <property type="molecule type" value="Genomic_DNA"/>
</dbReference>
<evidence type="ECO:0000256" key="1">
    <source>
        <dbReference type="SAM" id="Phobius"/>
    </source>
</evidence>
<gene>
    <name evidence="3" type="ORF">EV192_112361</name>
</gene>